<accession>A0A316YLK5</accession>
<proteinExistence type="predicted"/>
<feature type="region of interest" description="Disordered" evidence="1">
    <location>
        <begin position="309"/>
        <end position="347"/>
    </location>
</feature>
<evidence type="ECO:0000256" key="1">
    <source>
        <dbReference type="SAM" id="MobiDB-lite"/>
    </source>
</evidence>
<reference evidence="2" key="1">
    <citation type="journal article" date="2018" name="Mol. Biol. Evol.">
        <title>Broad Genomic Sampling Reveals a Smut Pathogenic Ancestry of the Fungal Clade Ustilaginomycotina.</title>
        <authorList>
            <person name="Kijpornyongpan T."/>
            <person name="Mondo S.J."/>
            <person name="Barry K."/>
            <person name="Sandor L."/>
            <person name="Lee J."/>
            <person name="Lipzen A."/>
            <person name="Pangilinan J."/>
            <person name="LaButti K."/>
            <person name="Hainaut M."/>
            <person name="Henrissat B."/>
            <person name="Grigoriev I.V."/>
            <person name="Spatafora J.W."/>
            <person name="Aime M.C."/>
        </authorList>
    </citation>
    <scope>NUCLEOTIDE SEQUENCE [LARGE SCALE GENOMIC DNA]</scope>
    <source>
        <strain evidence="2">MCA 4198</strain>
    </source>
</reference>
<dbReference type="GeneID" id="37041127"/>
<organism evidence="2 3">
    <name type="scientific">Acaromyces ingoldii</name>
    <dbReference type="NCBI Taxonomy" id="215250"/>
    <lineage>
        <taxon>Eukaryota</taxon>
        <taxon>Fungi</taxon>
        <taxon>Dikarya</taxon>
        <taxon>Basidiomycota</taxon>
        <taxon>Ustilaginomycotina</taxon>
        <taxon>Exobasidiomycetes</taxon>
        <taxon>Exobasidiales</taxon>
        <taxon>Cryptobasidiaceae</taxon>
        <taxon>Acaromyces</taxon>
    </lineage>
</organism>
<dbReference type="OrthoDB" id="2310204at2759"/>
<dbReference type="AlphaFoldDB" id="A0A316YLK5"/>
<sequence>MVSLTKLLPHKREKKGITASEPPHDAPGEAGGTVLASVTTDDNGRTVGLEDPNDPALVDDPAIFASDVPVVAVPPPEGEVSKDLVDSKGKPYIDPRVYGGTSIDQTGPGLGEPLNVIVSALSSPDLLTRKGLQQYLRSLDLDMECFGLHSGNPQKAWLDPRGWVDENFLYREVYTPLDHLFGTCIESLRGGNHIRVWQQMGTGAWFFAASKEEDVSKHHMIIPDGYNIGRDWVVQQGQRNKNGVTSFMFKTYQTQVEYLTDLMPAGTAGINHNIATDGRTALLTIKVLSSQDKAALKAASAAAATTTTTTTTTKNQKRTSLLARVAPSSKKAARPVSQDVKVAPAVPVPAQAGPVAAAA</sequence>
<gene>
    <name evidence="2" type="ORF">FA10DRAFT_240449</name>
</gene>
<dbReference type="Proteomes" id="UP000245768">
    <property type="component" value="Unassembled WGS sequence"/>
</dbReference>
<keyword evidence="3" id="KW-1185">Reference proteome</keyword>
<dbReference type="RefSeq" id="XP_025377144.1">
    <property type="nucleotide sequence ID" value="XM_025519211.1"/>
</dbReference>
<evidence type="ECO:0000313" key="2">
    <source>
        <dbReference type="EMBL" id="PWN89946.1"/>
    </source>
</evidence>
<evidence type="ECO:0000313" key="3">
    <source>
        <dbReference type="Proteomes" id="UP000245768"/>
    </source>
</evidence>
<dbReference type="InParanoid" id="A0A316YLK5"/>
<name>A0A316YLK5_9BASI</name>
<dbReference type="EMBL" id="KZ819636">
    <property type="protein sequence ID" value="PWN89946.1"/>
    <property type="molecule type" value="Genomic_DNA"/>
</dbReference>
<dbReference type="STRING" id="215250.A0A316YLK5"/>
<feature type="region of interest" description="Disordered" evidence="1">
    <location>
        <begin position="1"/>
        <end position="46"/>
    </location>
</feature>
<protein>
    <submittedName>
        <fullName evidence="2">Uncharacterized protein</fullName>
    </submittedName>
</protein>